<accession>W9W8J2</accession>
<dbReference type="EMBL" id="AMGX01000029">
    <property type="protein sequence ID" value="EXJ61325.1"/>
    <property type="molecule type" value="Genomic_DNA"/>
</dbReference>
<reference evidence="1 2" key="1">
    <citation type="submission" date="2013-03" db="EMBL/GenBank/DDBJ databases">
        <title>The Genome Sequence of Cladophialophora psammophila CBS 110553.</title>
        <authorList>
            <consortium name="The Broad Institute Genomics Platform"/>
            <person name="Cuomo C."/>
            <person name="de Hoog S."/>
            <person name="Gorbushina A."/>
            <person name="Walker B."/>
            <person name="Young S.K."/>
            <person name="Zeng Q."/>
            <person name="Gargeya S."/>
            <person name="Fitzgerald M."/>
            <person name="Haas B."/>
            <person name="Abouelleil A."/>
            <person name="Allen A.W."/>
            <person name="Alvarado L."/>
            <person name="Arachchi H.M."/>
            <person name="Berlin A.M."/>
            <person name="Chapman S.B."/>
            <person name="Gainer-Dewar J."/>
            <person name="Goldberg J."/>
            <person name="Griggs A."/>
            <person name="Gujja S."/>
            <person name="Hansen M."/>
            <person name="Howarth C."/>
            <person name="Imamovic A."/>
            <person name="Ireland A."/>
            <person name="Larimer J."/>
            <person name="McCowan C."/>
            <person name="Murphy C."/>
            <person name="Pearson M."/>
            <person name="Poon T.W."/>
            <person name="Priest M."/>
            <person name="Roberts A."/>
            <person name="Saif S."/>
            <person name="Shea T."/>
            <person name="Sisk P."/>
            <person name="Sykes S."/>
            <person name="Wortman J."/>
            <person name="Nusbaum C."/>
            <person name="Birren B."/>
        </authorList>
    </citation>
    <scope>NUCLEOTIDE SEQUENCE [LARGE SCALE GENOMIC DNA]</scope>
    <source>
        <strain evidence="1 2">CBS 110553</strain>
    </source>
</reference>
<dbReference type="RefSeq" id="XP_007750642.1">
    <property type="nucleotide sequence ID" value="XM_007752452.1"/>
</dbReference>
<protein>
    <submittedName>
        <fullName evidence="1">Uncharacterized protein</fullName>
    </submittedName>
</protein>
<dbReference type="AlphaFoldDB" id="W9W8J2"/>
<proteinExistence type="predicted"/>
<organism evidence="1 2">
    <name type="scientific">Cladophialophora psammophila CBS 110553</name>
    <dbReference type="NCBI Taxonomy" id="1182543"/>
    <lineage>
        <taxon>Eukaryota</taxon>
        <taxon>Fungi</taxon>
        <taxon>Dikarya</taxon>
        <taxon>Ascomycota</taxon>
        <taxon>Pezizomycotina</taxon>
        <taxon>Eurotiomycetes</taxon>
        <taxon>Chaetothyriomycetidae</taxon>
        <taxon>Chaetothyriales</taxon>
        <taxon>Herpotrichiellaceae</taxon>
        <taxon>Cladophialophora</taxon>
    </lineage>
</organism>
<evidence type="ECO:0000313" key="2">
    <source>
        <dbReference type="Proteomes" id="UP000019471"/>
    </source>
</evidence>
<dbReference type="Proteomes" id="UP000019471">
    <property type="component" value="Unassembled WGS sequence"/>
</dbReference>
<dbReference type="OrthoDB" id="5413892at2759"/>
<dbReference type="HOGENOM" id="CLU_2605846_0_0_1"/>
<gene>
    <name evidence="1" type="ORF">A1O5_11883</name>
</gene>
<dbReference type="STRING" id="1182543.W9W8J2"/>
<evidence type="ECO:0000313" key="1">
    <source>
        <dbReference type="EMBL" id="EXJ61325.1"/>
    </source>
</evidence>
<name>W9W8J2_9EURO</name>
<keyword evidence="2" id="KW-1185">Reference proteome</keyword>
<comment type="caution">
    <text evidence="1">The sequence shown here is derived from an EMBL/GenBank/DDBJ whole genome shotgun (WGS) entry which is preliminary data.</text>
</comment>
<sequence length="79" mass="8443">MQNSYLSTLSSFTTPLVNISTAIEVPGFPATSRHITRMEEAELDAVLQGLGVAPTINSVAAKRRQLRGFIGLAELPESA</sequence>
<dbReference type="GeneID" id="19196569"/>